<accession>A0ABY4W5S7</accession>
<keyword evidence="3 5" id="KW-1133">Transmembrane helix</keyword>
<evidence type="ECO:0000256" key="5">
    <source>
        <dbReference type="SAM" id="Phobius"/>
    </source>
</evidence>
<feature type="domain" description="Cation efflux protein transmembrane" evidence="6">
    <location>
        <begin position="25"/>
        <end position="201"/>
    </location>
</feature>
<sequence length="208" mass="22324">MGDSCCEKQIDVSALKDRQRRVLIQVLLINAATFVMMICAAYFSGSSSLLSGALDNFGDALTYALSLAVVGASIAMKARVALFKGLLIFGAAAAVAVQVAWRVSNVEVPIFETMGVAALLNLGANLLCLRLLYPYRNGDVNMTSVWECSRNDVMEGLAVIAATLAVWAFSSGWPDILIAIALVILFLRSASRVLRSAWRELYPRSAAA</sequence>
<evidence type="ECO:0000256" key="3">
    <source>
        <dbReference type="ARBA" id="ARBA00022989"/>
    </source>
</evidence>
<protein>
    <submittedName>
        <fullName evidence="7">Cation transporter</fullName>
    </submittedName>
</protein>
<keyword evidence="4 5" id="KW-0472">Membrane</keyword>
<dbReference type="RefSeq" id="WP_251936423.1">
    <property type="nucleotide sequence ID" value="NZ_CP098747.1"/>
</dbReference>
<dbReference type="EMBL" id="CP098747">
    <property type="protein sequence ID" value="USG62556.1"/>
    <property type="molecule type" value="Genomic_DNA"/>
</dbReference>
<evidence type="ECO:0000259" key="6">
    <source>
        <dbReference type="Pfam" id="PF01545"/>
    </source>
</evidence>
<evidence type="ECO:0000256" key="1">
    <source>
        <dbReference type="ARBA" id="ARBA00004141"/>
    </source>
</evidence>
<evidence type="ECO:0000256" key="4">
    <source>
        <dbReference type="ARBA" id="ARBA00023136"/>
    </source>
</evidence>
<keyword evidence="2 5" id="KW-0812">Transmembrane</keyword>
<keyword evidence="8" id="KW-1185">Reference proteome</keyword>
<dbReference type="SUPFAM" id="SSF161111">
    <property type="entry name" value="Cation efflux protein transmembrane domain-like"/>
    <property type="match status" value="1"/>
</dbReference>
<dbReference type="Pfam" id="PF01545">
    <property type="entry name" value="Cation_efflux"/>
    <property type="match status" value="1"/>
</dbReference>
<name>A0ABY4W5S7_9PROT</name>
<dbReference type="Proteomes" id="UP001056291">
    <property type="component" value="Chromosome"/>
</dbReference>
<evidence type="ECO:0000313" key="7">
    <source>
        <dbReference type="EMBL" id="USG62556.1"/>
    </source>
</evidence>
<evidence type="ECO:0000256" key="2">
    <source>
        <dbReference type="ARBA" id="ARBA00022692"/>
    </source>
</evidence>
<feature type="transmembrane region" description="Helical" evidence="5">
    <location>
        <begin position="113"/>
        <end position="133"/>
    </location>
</feature>
<comment type="subcellular location">
    <subcellularLocation>
        <location evidence="1">Membrane</location>
        <topology evidence="1">Multi-pass membrane protein</topology>
    </subcellularLocation>
</comment>
<reference evidence="7" key="1">
    <citation type="submission" date="2022-06" db="EMBL/GenBank/DDBJ databases">
        <title>Sneathiella actinostolidae sp. nov., isolated from a sea anemonein the Western Pacific Ocean.</title>
        <authorList>
            <person name="Wei M.J."/>
        </authorList>
    </citation>
    <scope>NUCLEOTIDE SEQUENCE</scope>
    <source>
        <strain evidence="7">PHK-P5</strain>
    </source>
</reference>
<feature type="transmembrane region" description="Helical" evidence="5">
    <location>
        <begin position="82"/>
        <end position="101"/>
    </location>
</feature>
<feature type="transmembrane region" description="Helical" evidence="5">
    <location>
        <begin position="22"/>
        <end position="45"/>
    </location>
</feature>
<feature type="transmembrane region" description="Helical" evidence="5">
    <location>
        <begin position="57"/>
        <end position="75"/>
    </location>
</feature>
<proteinExistence type="predicted"/>
<organism evidence="7 8">
    <name type="scientific">Sneathiella marina</name>
    <dbReference type="NCBI Taxonomy" id="2950108"/>
    <lineage>
        <taxon>Bacteria</taxon>
        <taxon>Pseudomonadati</taxon>
        <taxon>Pseudomonadota</taxon>
        <taxon>Alphaproteobacteria</taxon>
        <taxon>Sneathiellales</taxon>
        <taxon>Sneathiellaceae</taxon>
        <taxon>Sneathiella</taxon>
    </lineage>
</organism>
<gene>
    <name evidence="7" type="ORF">NBZ79_06155</name>
</gene>
<dbReference type="Gene3D" id="1.20.1510.10">
    <property type="entry name" value="Cation efflux protein transmembrane domain"/>
    <property type="match status" value="1"/>
</dbReference>
<dbReference type="InterPro" id="IPR058533">
    <property type="entry name" value="Cation_efflux_TM"/>
</dbReference>
<evidence type="ECO:0000313" key="8">
    <source>
        <dbReference type="Proteomes" id="UP001056291"/>
    </source>
</evidence>
<dbReference type="InterPro" id="IPR027469">
    <property type="entry name" value="Cation_efflux_TMD_sf"/>
</dbReference>